<organism evidence="2 3">
    <name type="scientific">Paenibacillus yanchengensis</name>
    <dbReference type="NCBI Taxonomy" id="2035833"/>
    <lineage>
        <taxon>Bacteria</taxon>
        <taxon>Bacillati</taxon>
        <taxon>Bacillota</taxon>
        <taxon>Bacilli</taxon>
        <taxon>Bacillales</taxon>
        <taxon>Paenibacillaceae</taxon>
        <taxon>Paenibacillus</taxon>
    </lineage>
</organism>
<accession>A0ABW4YPP4</accession>
<dbReference type="PIRSF" id="PIRSF018249">
    <property type="entry name" value="MyrA_prd"/>
    <property type="match status" value="1"/>
</dbReference>
<evidence type="ECO:0000313" key="2">
    <source>
        <dbReference type="EMBL" id="MFD2117449.1"/>
    </source>
</evidence>
<dbReference type="GO" id="GO:0032259">
    <property type="term" value="P:methylation"/>
    <property type="evidence" value="ECO:0007669"/>
    <property type="project" value="UniProtKB-KW"/>
</dbReference>
<evidence type="ECO:0000313" key="3">
    <source>
        <dbReference type="Proteomes" id="UP001597362"/>
    </source>
</evidence>
<dbReference type="RefSeq" id="WP_377774631.1">
    <property type="nucleotide sequence ID" value="NZ_JBHUHO010000040.1"/>
</dbReference>
<dbReference type="EMBL" id="JBHUHO010000040">
    <property type="protein sequence ID" value="MFD2117449.1"/>
    <property type="molecule type" value="Genomic_DNA"/>
</dbReference>
<keyword evidence="3" id="KW-1185">Reference proteome</keyword>
<dbReference type="Gene3D" id="3.40.50.150">
    <property type="entry name" value="Vaccinia Virus protein VP39"/>
    <property type="match status" value="1"/>
</dbReference>
<keyword evidence="2" id="KW-0808">Transferase</keyword>
<dbReference type="InterPro" id="IPR029063">
    <property type="entry name" value="SAM-dependent_MTases_sf"/>
</dbReference>
<dbReference type="InterPro" id="IPR016718">
    <property type="entry name" value="rRNA_m1G-MeTrfase_A_prd"/>
</dbReference>
<protein>
    <submittedName>
        <fullName evidence="2">RNA methyltransferase</fullName>
    </submittedName>
</protein>
<gene>
    <name evidence="2" type="ORF">ACFSJH_17095</name>
</gene>
<dbReference type="SUPFAM" id="SSF53335">
    <property type="entry name" value="S-adenosyl-L-methionine-dependent methyltransferases"/>
    <property type="match status" value="1"/>
</dbReference>
<keyword evidence="2" id="KW-0489">Methyltransferase</keyword>
<dbReference type="InterPro" id="IPR048647">
    <property type="entry name" value="RlmA_N"/>
</dbReference>
<sequence>MNEYQSRNNKIKSDKLSLLLHCPICMASMKVQANSLVCDEHHSFDIARGGYVNVLKKPATVKYTKSLFHARKAISESGLFDPLDQSITRLIDRYWMSKNRMPNVLDVGCGEGSRLVRIQEQLQHIMTEKTSTSSEAHTSDAPHIEQRASIFAGFDIAKEGIALACKHELDAAWFVADLAQCPVKDRTFDIILNILSPSHYGQFKRILRPDGLVVKVVPEQHYLHELRKMLFVASEKQEYEGSDDSQQQFADQFRLIASERVTEQVTLNQTQVHQLLQMTPLAWHAEQQTIEAIQQLDQMNITLDLTVLVGDQQQPIIYT</sequence>
<name>A0ABW4YPP4_9BACL</name>
<dbReference type="Proteomes" id="UP001597362">
    <property type="component" value="Unassembled WGS sequence"/>
</dbReference>
<feature type="domain" description="23S rRNA (guanine(745)-N(1))-methyltransferase N-terminal" evidence="1">
    <location>
        <begin position="21"/>
        <end position="55"/>
    </location>
</feature>
<evidence type="ECO:0000259" key="1">
    <source>
        <dbReference type="Pfam" id="PF21302"/>
    </source>
</evidence>
<reference evidence="3" key="1">
    <citation type="journal article" date="2019" name="Int. J. Syst. Evol. Microbiol.">
        <title>The Global Catalogue of Microorganisms (GCM) 10K type strain sequencing project: providing services to taxonomists for standard genome sequencing and annotation.</title>
        <authorList>
            <consortium name="The Broad Institute Genomics Platform"/>
            <consortium name="The Broad Institute Genome Sequencing Center for Infectious Disease"/>
            <person name="Wu L."/>
            <person name="Ma J."/>
        </authorList>
    </citation>
    <scope>NUCLEOTIDE SEQUENCE [LARGE SCALE GENOMIC DNA]</scope>
    <source>
        <strain evidence="3">GH52</strain>
    </source>
</reference>
<dbReference type="Pfam" id="PF21302">
    <property type="entry name" value="Zn_ribbon_RlmA"/>
    <property type="match status" value="1"/>
</dbReference>
<proteinExistence type="predicted"/>
<comment type="caution">
    <text evidence="2">The sequence shown here is derived from an EMBL/GenBank/DDBJ whole genome shotgun (WGS) entry which is preliminary data.</text>
</comment>
<dbReference type="GO" id="GO:0008168">
    <property type="term" value="F:methyltransferase activity"/>
    <property type="evidence" value="ECO:0007669"/>
    <property type="project" value="UniProtKB-KW"/>
</dbReference>